<keyword evidence="1" id="KW-0472">Membrane</keyword>
<evidence type="ECO:0000259" key="3">
    <source>
        <dbReference type="Pfam" id="PF12146"/>
    </source>
</evidence>
<dbReference type="AlphaFoldDB" id="A0A0L0QTP2"/>
<dbReference type="EMBL" id="LGTO01000004">
    <property type="protein sequence ID" value="KNE21897.1"/>
    <property type="molecule type" value="Genomic_DNA"/>
</dbReference>
<dbReference type="InterPro" id="IPR052920">
    <property type="entry name" value="DNA-binding_regulatory"/>
</dbReference>
<dbReference type="GeneID" id="66869625"/>
<comment type="caution">
    <text evidence="4">The sequence shown here is derived from an EMBL/GenBank/DDBJ whole genome shotgun (WGS) entry which is preliminary data.</text>
</comment>
<keyword evidence="1" id="KW-1133">Transmembrane helix</keyword>
<protein>
    <submittedName>
        <fullName evidence="4">Alpha/beta hydrolase</fullName>
    </submittedName>
</protein>
<organism evidence="4 5">
    <name type="scientific">Virgibacillus pantothenticus</name>
    <dbReference type="NCBI Taxonomy" id="1473"/>
    <lineage>
        <taxon>Bacteria</taxon>
        <taxon>Bacillati</taxon>
        <taxon>Bacillota</taxon>
        <taxon>Bacilli</taxon>
        <taxon>Bacillales</taxon>
        <taxon>Bacillaceae</taxon>
        <taxon>Virgibacillus</taxon>
    </lineage>
</organism>
<keyword evidence="5" id="KW-1185">Reference proteome</keyword>
<keyword evidence="1" id="KW-0812">Transmembrane</keyword>
<dbReference type="InterPro" id="IPR000073">
    <property type="entry name" value="AB_hydrolase_1"/>
</dbReference>
<sequence length="320" mass="36486">MLKKKIILRIGTGIIVLLVIIDIIGSFYFYHLAISRNEKDFLQENEDLEVSAEALSEMLDGNWRGWVRKQNFETWKMTSFDDLNLQGYYLPAKQETNKTVIFAHGYLGRGLDMGMFGQYYYEQLGYNMFTADLRGHGESEGDYIGFGWHDRIDYVDWINQVIEKQGKDAEIVLHGVSMGAATVLMASGEKLPNNVKAIVADSPYTSVYDMFDYQMGRMFHLPAFPLLPSTSLVSKMRAGYGLREASAVKQVKKAEVPILYIHGNADTFVPTRMSEELYDQTNSPKELITFDGAGHGEAFVTHKENYIENLNRFLETYLPQ</sequence>
<keyword evidence="4" id="KW-0378">Hydrolase</keyword>
<dbReference type="PATRIC" id="fig|1473.5.peg.3657"/>
<dbReference type="Pfam" id="PF00561">
    <property type="entry name" value="Abhydrolase_1"/>
    <property type="match status" value="1"/>
</dbReference>
<dbReference type="Proteomes" id="UP000036780">
    <property type="component" value="Unassembled WGS sequence"/>
</dbReference>
<dbReference type="InterPro" id="IPR029058">
    <property type="entry name" value="AB_hydrolase_fold"/>
</dbReference>
<dbReference type="Pfam" id="PF12146">
    <property type="entry name" value="Hydrolase_4"/>
    <property type="match status" value="1"/>
</dbReference>
<feature type="domain" description="Serine aminopeptidase S33" evidence="3">
    <location>
        <begin position="245"/>
        <end position="295"/>
    </location>
</feature>
<dbReference type="GO" id="GO:0016787">
    <property type="term" value="F:hydrolase activity"/>
    <property type="evidence" value="ECO:0007669"/>
    <property type="project" value="UniProtKB-KW"/>
</dbReference>
<feature type="transmembrane region" description="Helical" evidence="1">
    <location>
        <begin position="7"/>
        <end position="30"/>
    </location>
</feature>
<evidence type="ECO:0000313" key="4">
    <source>
        <dbReference type="EMBL" id="KNE21897.1"/>
    </source>
</evidence>
<evidence type="ECO:0000256" key="1">
    <source>
        <dbReference type="SAM" id="Phobius"/>
    </source>
</evidence>
<dbReference type="RefSeq" id="WP_050350176.1">
    <property type="nucleotide sequence ID" value="NZ_CP073011.1"/>
</dbReference>
<dbReference type="OrthoDB" id="9776685at2"/>
<feature type="domain" description="AB hydrolase-1" evidence="2">
    <location>
        <begin position="99"/>
        <end position="207"/>
    </location>
</feature>
<dbReference type="PANTHER" id="PTHR43358">
    <property type="entry name" value="ALPHA/BETA-HYDROLASE"/>
    <property type="match status" value="1"/>
</dbReference>
<name>A0A0L0QTP2_VIRPA</name>
<dbReference type="PANTHER" id="PTHR43358:SF4">
    <property type="entry name" value="ALPHA_BETA HYDROLASE FOLD-1 DOMAIN-CONTAINING PROTEIN"/>
    <property type="match status" value="1"/>
</dbReference>
<dbReference type="SUPFAM" id="SSF53474">
    <property type="entry name" value="alpha/beta-Hydrolases"/>
    <property type="match status" value="1"/>
</dbReference>
<dbReference type="Gene3D" id="3.40.50.1820">
    <property type="entry name" value="alpha/beta hydrolase"/>
    <property type="match status" value="1"/>
</dbReference>
<reference evidence="5" key="1">
    <citation type="submission" date="2015-07" db="EMBL/GenBank/DDBJ databases">
        <title>Fjat-10053 dsm26.</title>
        <authorList>
            <person name="Liu B."/>
            <person name="Wang J."/>
            <person name="Zhu Y."/>
            <person name="Liu G."/>
            <person name="Chen Q."/>
            <person name="Chen Z."/>
            <person name="Lan J."/>
            <person name="Che J."/>
            <person name="Ge C."/>
            <person name="Shi H."/>
            <person name="Pan Z."/>
            <person name="Liu X."/>
        </authorList>
    </citation>
    <scope>NUCLEOTIDE SEQUENCE [LARGE SCALE GENOMIC DNA]</scope>
    <source>
        <strain evidence="5">DSM 26</strain>
    </source>
</reference>
<gene>
    <name evidence="4" type="ORF">AFK71_03560</name>
</gene>
<evidence type="ECO:0000313" key="5">
    <source>
        <dbReference type="Proteomes" id="UP000036780"/>
    </source>
</evidence>
<accession>A0A0L0QTP2</accession>
<evidence type="ECO:0000259" key="2">
    <source>
        <dbReference type="Pfam" id="PF00561"/>
    </source>
</evidence>
<dbReference type="InterPro" id="IPR022742">
    <property type="entry name" value="Hydrolase_4"/>
</dbReference>
<proteinExistence type="predicted"/>